<evidence type="ECO:0000313" key="2">
    <source>
        <dbReference type="Proteomes" id="UP000294003"/>
    </source>
</evidence>
<sequence length="80" mass="8652">MGVPSSSYDSQLRVIQASESVVFPPSSSTRPIILDGQNYSRCRLRALDTSLALYNNRCLSYASPSFLVPGLHPVAPGHDS</sequence>
<accession>A0ABY0HBC2</accession>
<protein>
    <submittedName>
        <fullName evidence="1">Uncharacterized protein</fullName>
    </submittedName>
</protein>
<name>A0ABY0HBC2_9PEZI</name>
<comment type="caution">
    <text evidence="1">The sequence shown here is derived from an EMBL/GenBank/DDBJ whole genome shotgun (WGS) entry which is preliminary data.</text>
</comment>
<evidence type="ECO:0000313" key="1">
    <source>
        <dbReference type="EMBL" id="RYO88675.1"/>
    </source>
</evidence>
<proteinExistence type="predicted"/>
<organism evidence="1 2">
    <name type="scientific">Monosporascus cannonballus</name>
    <dbReference type="NCBI Taxonomy" id="155416"/>
    <lineage>
        <taxon>Eukaryota</taxon>
        <taxon>Fungi</taxon>
        <taxon>Dikarya</taxon>
        <taxon>Ascomycota</taxon>
        <taxon>Pezizomycotina</taxon>
        <taxon>Sordariomycetes</taxon>
        <taxon>Xylariomycetidae</taxon>
        <taxon>Xylariales</taxon>
        <taxon>Xylariales incertae sedis</taxon>
        <taxon>Monosporascus</taxon>
    </lineage>
</organism>
<dbReference type="Proteomes" id="UP000294003">
    <property type="component" value="Unassembled WGS sequence"/>
</dbReference>
<keyword evidence="2" id="KW-1185">Reference proteome</keyword>
<dbReference type="EMBL" id="QJNS01000083">
    <property type="protein sequence ID" value="RYO88675.1"/>
    <property type="molecule type" value="Genomic_DNA"/>
</dbReference>
<gene>
    <name evidence="1" type="ORF">DL762_003601</name>
</gene>
<reference evidence="1 2" key="1">
    <citation type="submission" date="2018-06" db="EMBL/GenBank/DDBJ databases">
        <title>Complete Genomes of Monosporascus.</title>
        <authorList>
            <person name="Robinson A.J."/>
            <person name="Natvig D.O."/>
        </authorList>
    </citation>
    <scope>NUCLEOTIDE SEQUENCE [LARGE SCALE GENOMIC DNA]</scope>
    <source>
        <strain evidence="1 2">CBS 609.92</strain>
    </source>
</reference>